<protein>
    <submittedName>
        <fullName evidence="2">NmrA family NAD(P)-binding protein</fullName>
    </submittedName>
</protein>
<dbReference type="RefSeq" id="WP_212008829.1">
    <property type="nucleotide sequence ID" value="NZ_JAAFYZ010000024.1"/>
</dbReference>
<dbReference type="InterPro" id="IPR036291">
    <property type="entry name" value="NAD(P)-bd_dom_sf"/>
</dbReference>
<keyword evidence="3" id="KW-1185">Reference proteome</keyword>
<evidence type="ECO:0000313" key="3">
    <source>
        <dbReference type="Proteomes" id="UP000730482"/>
    </source>
</evidence>
<dbReference type="PANTHER" id="PTHR43162">
    <property type="match status" value="1"/>
</dbReference>
<feature type="domain" description="NmrA-like" evidence="1">
    <location>
        <begin position="7"/>
        <end position="248"/>
    </location>
</feature>
<evidence type="ECO:0000259" key="1">
    <source>
        <dbReference type="Pfam" id="PF05368"/>
    </source>
</evidence>
<dbReference type="Pfam" id="PF05368">
    <property type="entry name" value="NmrA"/>
    <property type="match status" value="1"/>
</dbReference>
<evidence type="ECO:0000313" key="2">
    <source>
        <dbReference type="EMBL" id="MBS2547232.1"/>
    </source>
</evidence>
<dbReference type="InterPro" id="IPR051604">
    <property type="entry name" value="Ergot_Alk_Oxidoreductase"/>
</dbReference>
<dbReference type="Gene3D" id="3.40.50.720">
    <property type="entry name" value="NAD(P)-binding Rossmann-like Domain"/>
    <property type="match status" value="1"/>
</dbReference>
<dbReference type="Gene3D" id="3.90.25.10">
    <property type="entry name" value="UDP-galactose 4-epimerase, domain 1"/>
    <property type="match status" value="1"/>
</dbReference>
<accession>A0ABS5KMH6</accession>
<sequence>MTDVKTTQPILVTGATGTVGGEVVAALRAAGAQVRALVRNDAQADAFKAAGVEPVRGDLNEPASLAGALTGAQALFLLPGYSDMPGVLNQARQAGVGHVVQLSGVSAASGHTDNAITAYMAASEQAVTESGLSHTIVRPSAFMANALRWADQLRAGDTVRAQFPDVAAAVLDPADLGAVAAAALLDPERHGGRVLLPTGPEALRPAQQIAILATALNRDLRCEPLSDEQTRAQMVADGTPEKYIEAFFDFYVAGAIDESPVRPVVAEVTGRPPRTFSDWATAHSAEFGPRRTPDR</sequence>
<dbReference type="Proteomes" id="UP000730482">
    <property type="component" value="Unassembled WGS sequence"/>
</dbReference>
<comment type="caution">
    <text evidence="2">The sequence shown here is derived from an EMBL/GenBank/DDBJ whole genome shotgun (WGS) entry which is preliminary data.</text>
</comment>
<dbReference type="InterPro" id="IPR008030">
    <property type="entry name" value="NmrA-like"/>
</dbReference>
<organism evidence="2 3">
    <name type="scientific">Catenulispora pinistramenti</name>
    <dbReference type="NCBI Taxonomy" id="2705254"/>
    <lineage>
        <taxon>Bacteria</taxon>
        <taxon>Bacillati</taxon>
        <taxon>Actinomycetota</taxon>
        <taxon>Actinomycetes</taxon>
        <taxon>Catenulisporales</taxon>
        <taxon>Catenulisporaceae</taxon>
        <taxon>Catenulispora</taxon>
    </lineage>
</organism>
<name>A0ABS5KMH6_9ACTN</name>
<dbReference type="SUPFAM" id="SSF51735">
    <property type="entry name" value="NAD(P)-binding Rossmann-fold domains"/>
    <property type="match status" value="1"/>
</dbReference>
<proteinExistence type="predicted"/>
<reference evidence="2 3" key="1">
    <citation type="submission" date="2020-02" db="EMBL/GenBank/DDBJ databases">
        <title>Acidophilic actinobacteria isolated from forest soil.</title>
        <authorList>
            <person name="Golinska P."/>
        </authorList>
    </citation>
    <scope>NUCLEOTIDE SEQUENCE [LARGE SCALE GENOMIC DNA]</scope>
    <source>
        <strain evidence="2 3">NL8</strain>
    </source>
</reference>
<dbReference type="PANTHER" id="PTHR43162:SF1">
    <property type="entry name" value="PRESTALK A DIFFERENTIATION PROTEIN A"/>
    <property type="match status" value="1"/>
</dbReference>
<dbReference type="EMBL" id="JAAFYZ010000024">
    <property type="protein sequence ID" value="MBS2547232.1"/>
    <property type="molecule type" value="Genomic_DNA"/>
</dbReference>
<gene>
    <name evidence="2" type="ORF">KGQ19_10135</name>
</gene>